<keyword evidence="4" id="KW-1185">Reference proteome</keyword>
<feature type="domain" description="C2H2-type" evidence="2">
    <location>
        <begin position="31"/>
        <end position="54"/>
    </location>
</feature>
<proteinExistence type="predicted"/>
<accession>A0A166E4H4</accession>
<dbReference type="InterPro" id="IPR013087">
    <property type="entry name" value="Znf_C2H2_type"/>
</dbReference>
<gene>
    <name evidence="3" type="ORF">FIBSPDRAFT_912524</name>
</gene>
<dbReference type="Proteomes" id="UP000076532">
    <property type="component" value="Unassembled WGS sequence"/>
</dbReference>
<feature type="region of interest" description="Disordered" evidence="1">
    <location>
        <begin position="44"/>
        <end position="117"/>
    </location>
</feature>
<evidence type="ECO:0000259" key="2">
    <source>
        <dbReference type="PROSITE" id="PS00028"/>
    </source>
</evidence>
<sequence>MPPTNNLHIRRQFTQRNPQARARARSQELKCPVSGCLRTFKNGSGLTQHKSSAHPEYIDPPSSPEAINYINLSTEEPSEDSRSESDTAGQHRVTMEEVEDEGETTSSNCGDAQRKMSKHYHPKLNGAICDRKGNFIPTHSPPPPRHDPEPTDWGSYESRAHFELAEFLYKENQMSAGNIDKLFKIWDSHASATGGEAPFANHKDLYSAIDATTVGDVPWQSFKLKYSGALPDEDIPAWMGDEHEVWFRDPRLLLQNLLSNSDFEGEFDYTPFQEYDEKNNHHYQDFMSGNWAWRQADEIGKLDHTDGAMFVPIILGSDKTTVSVATGHNEYWPIYLSIGNIRNNVRRAHRDGVVLLGFLPIAKTDKRHAGSEAFRNFRRQLSHTSIAKMLLPLRDSFTTPEINRCPDGHFRRTVYGAGPYIGDYPEQCMLTAIVQGWCPKCMAPSNDLEQEAVSRTQKRSDELAEFHELGELWAKFGIIGDIAPFTSEFPRADINELISPDILHQLIKGGFKDHLVTWIEELIRAIHPKKEANKILDEIDYRISLAAPFTGIRRFPKGRGFKQWTGDDTKALMKVYLAAIDGLVPDRAVCAVRAFTEFCYLARRNVHDTESLTKMDQVLEEFHEYRNIFIEYGIRIDFNLPRQHSARHWTKLIREFGAPNGLCSSITESKHIKAVKKPWRRSSRYKALQQMLYINQRMDKLSAARIDFVRRGMLEPPKLAAHALDLDDGGPVEGRGILAEVQLAPTVSHRKLEINALADITGQENIADLLRTFLFQQLHPDAISVAPNPLPPFNTCVSVHPSALAFFHAPSDLCGTEGISSERIRAVPSWQGDAGRYDCVFIETDAAALGMLGLDIAQVNAFLSFTHNSITYPCALVSWFSRIGDKPDNNTHMWMLQADFDDDECTERHCSVISIDAIVRAAHLMPMFGRHFTRKALTPALTLTTIFRGWYVNKYIDHQAFELAF</sequence>
<dbReference type="PROSITE" id="PS00028">
    <property type="entry name" value="ZINC_FINGER_C2H2_1"/>
    <property type="match status" value="1"/>
</dbReference>
<protein>
    <recommendedName>
        <fullName evidence="2">C2H2-type domain-containing protein</fullName>
    </recommendedName>
</protein>
<name>A0A166E4H4_9AGAM</name>
<organism evidence="3 4">
    <name type="scientific">Athelia psychrophila</name>
    <dbReference type="NCBI Taxonomy" id="1759441"/>
    <lineage>
        <taxon>Eukaryota</taxon>
        <taxon>Fungi</taxon>
        <taxon>Dikarya</taxon>
        <taxon>Basidiomycota</taxon>
        <taxon>Agaricomycotina</taxon>
        <taxon>Agaricomycetes</taxon>
        <taxon>Agaricomycetidae</taxon>
        <taxon>Atheliales</taxon>
        <taxon>Atheliaceae</taxon>
        <taxon>Athelia</taxon>
    </lineage>
</organism>
<dbReference type="InterPro" id="IPR041078">
    <property type="entry name" value="Plavaka"/>
</dbReference>
<dbReference type="OrthoDB" id="3199698at2759"/>
<feature type="region of interest" description="Disordered" evidence="1">
    <location>
        <begin position="1"/>
        <end position="26"/>
    </location>
</feature>
<dbReference type="EMBL" id="KV417605">
    <property type="protein sequence ID" value="KZP15383.1"/>
    <property type="molecule type" value="Genomic_DNA"/>
</dbReference>
<dbReference type="Pfam" id="PF18759">
    <property type="entry name" value="Plavaka"/>
    <property type="match status" value="1"/>
</dbReference>
<evidence type="ECO:0000313" key="3">
    <source>
        <dbReference type="EMBL" id="KZP15383.1"/>
    </source>
</evidence>
<dbReference type="AlphaFoldDB" id="A0A166E4H4"/>
<evidence type="ECO:0000256" key="1">
    <source>
        <dbReference type="SAM" id="MobiDB-lite"/>
    </source>
</evidence>
<evidence type="ECO:0000313" key="4">
    <source>
        <dbReference type="Proteomes" id="UP000076532"/>
    </source>
</evidence>
<feature type="region of interest" description="Disordered" evidence="1">
    <location>
        <begin position="131"/>
        <end position="154"/>
    </location>
</feature>
<reference evidence="3 4" key="1">
    <citation type="journal article" date="2016" name="Mol. Biol. Evol.">
        <title>Comparative Genomics of Early-Diverging Mushroom-Forming Fungi Provides Insights into the Origins of Lignocellulose Decay Capabilities.</title>
        <authorList>
            <person name="Nagy L.G."/>
            <person name="Riley R."/>
            <person name="Tritt A."/>
            <person name="Adam C."/>
            <person name="Daum C."/>
            <person name="Floudas D."/>
            <person name="Sun H."/>
            <person name="Yadav J.S."/>
            <person name="Pangilinan J."/>
            <person name="Larsson K.H."/>
            <person name="Matsuura K."/>
            <person name="Barry K."/>
            <person name="Labutti K."/>
            <person name="Kuo R."/>
            <person name="Ohm R.A."/>
            <person name="Bhattacharya S.S."/>
            <person name="Shirouzu T."/>
            <person name="Yoshinaga Y."/>
            <person name="Martin F.M."/>
            <person name="Grigoriev I.V."/>
            <person name="Hibbett D.S."/>
        </authorList>
    </citation>
    <scope>NUCLEOTIDE SEQUENCE [LARGE SCALE GENOMIC DNA]</scope>
    <source>
        <strain evidence="3 4">CBS 109695</strain>
    </source>
</reference>